<evidence type="ECO:0000256" key="2">
    <source>
        <dbReference type="ARBA" id="ARBA00022737"/>
    </source>
</evidence>
<dbReference type="SMART" id="SM00450">
    <property type="entry name" value="RHOD"/>
    <property type="match status" value="2"/>
</dbReference>
<reference evidence="5 6" key="1">
    <citation type="submission" date="2014-11" db="EMBL/GenBank/DDBJ databases">
        <title>Draft Genome Sequence of Vibrio piscirenalis strains CECT 8603T and CECT 8604, two marine Gammaproteobacterium isolated from cultured gilthead sea bream (Sparus aurata).</title>
        <authorList>
            <person name="Arahal D.R."/>
            <person name="Rodrigo-Torres L."/>
            <person name="Lucena T."/>
            <person name="Pujalte M.J."/>
        </authorList>
    </citation>
    <scope>NUCLEOTIDE SEQUENCE [LARGE SCALE GENOMIC DNA]</scope>
    <source>
        <strain evidence="5 6">DCR 1-4-2</strain>
    </source>
</reference>
<proteinExistence type="predicted"/>
<accession>A0A0C2NSS5</accession>
<keyword evidence="6" id="KW-1185">Reference proteome</keyword>
<dbReference type="InterPro" id="IPR001763">
    <property type="entry name" value="Rhodanese-like_dom"/>
</dbReference>
<keyword evidence="3" id="KW-1133">Transmembrane helix</keyword>
<comment type="caution">
    <text evidence="5">The sequence shown here is derived from an EMBL/GenBank/DDBJ whole genome shotgun (WGS) entry which is preliminary data.</text>
</comment>
<keyword evidence="3" id="KW-0472">Membrane</keyword>
<dbReference type="PANTHER" id="PTHR11364">
    <property type="entry name" value="THIOSULFATE SULFERTANSFERASE"/>
    <property type="match status" value="1"/>
</dbReference>
<dbReference type="InterPro" id="IPR045078">
    <property type="entry name" value="TST/MPST-like"/>
</dbReference>
<keyword evidence="1 5" id="KW-0808">Transferase</keyword>
<evidence type="ECO:0000256" key="1">
    <source>
        <dbReference type="ARBA" id="ARBA00022679"/>
    </source>
</evidence>
<protein>
    <submittedName>
        <fullName evidence="5">Thiosulfate sulfurtransferase</fullName>
    </submittedName>
</protein>
<dbReference type="Proteomes" id="UP000031672">
    <property type="component" value="Unassembled WGS sequence"/>
</dbReference>
<dbReference type="PROSITE" id="PS50206">
    <property type="entry name" value="RHODANESE_3"/>
    <property type="match status" value="2"/>
</dbReference>
<dbReference type="InterPro" id="IPR036873">
    <property type="entry name" value="Rhodanese-like_dom_sf"/>
</dbReference>
<accession>A0A0C2NK46</accession>
<keyword evidence="2" id="KW-0677">Repeat</keyword>
<dbReference type="Pfam" id="PF00581">
    <property type="entry name" value="Rhodanese"/>
    <property type="match status" value="2"/>
</dbReference>
<evidence type="ECO:0000256" key="3">
    <source>
        <dbReference type="SAM" id="Phobius"/>
    </source>
</evidence>
<keyword evidence="3" id="KW-0812">Transmembrane</keyword>
<dbReference type="STRING" id="1461322.OJ16_14130"/>
<dbReference type="SUPFAM" id="SSF52821">
    <property type="entry name" value="Rhodanese/Cell cycle control phosphatase"/>
    <property type="match status" value="2"/>
</dbReference>
<evidence type="ECO:0000259" key="4">
    <source>
        <dbReference type="PROSITE" id="PS50206"/>
    </source>
</evidence>
<feature type="domain" description="Rhodanese" evidence="4">
    <location>
        <begin position="162"/>
        <end position="277"/>
    </location>
</feature>
<gene>
    <name evidence="5" type="ORF">OJ16_14130</name>
</gene>
<sequence length="277" mass="30975">MTTPLVSAEWLYQQSDNPNLMILDASIDFQIPSESPKDKENLIPQSIRFDYDTHFCDPEASLPHMMPNEARFNQLAQQIGLNNESVIVVYDNSGTFAAPRAWWMLKAMGHQNVFVLDGGLTEWKRCEYPTTTHYRNAPAGNFNGTLETNYFVDAQYVKQKIDDNTSLTVDARGKARFLGQTPEPRAGIRSGHIPNSVCLPFAELIDGHKLKTVEQLTPIVQQVLTTGKQEYLFSCGSGVTACIVLLAASLIGYDVKQLKVYDGSWTEWGSNPQLPIQ</sequence>
<feature type="domain" description="Rhodanese" evidence="4">
    <location>
        <begin position="16"/>
        <end position="132"/>
    </location>
</feature>
<dbReference type="PANTHER" id="PTHR11364:SF27">
    <property type="entry name" value="SULFURTRANSFERASE"/>
    <property type="match status" value="1"/>
</dbReference>
<dbReference type="GO" id="GO:0004792">
    <property type="term" value="F:thiosulfate-cyanide sulfurtransferase activity"/>
    <property type="evidence" value="ECO:0007669"/>
    <property type="project" value="TreeGrafter"/>
</dbReference>
<dbReference type="FunFam" id="3.40.250.10:FF:000001">
    <property type="entry name" value="Sulfurtransferase"/>
    <property type="match status" value="1"/>
</dbReference>
<evidence type="ECO:0000313" key="5">
    <source>
        <dbReference type="EMBL" id="KII76730.1"/>
    </source>
</evidence>
<dbReference type="AlphaFoldDB" id="A0A0C2NSS5"/>
<feature type="transmembrane region" description="Helical" evidence="3">
    <location>
        <begin position="231"/>
        <end position="253"/>
    </location>
</feature>
<organism evidence="5 6">
    <name type="scientific">Vibrio renipiscarius</name>
    <dbReference type="NCBI Taxonomy" id="1461322"/>
    <lineage>
        <taxon>Bacteria</taxon>
        <taxon>Pseudomonadati</taxon>
        <taxon>Pseudomonadota</taxon>
        <taxon>Gammaproteobacteria</taxon>
        <taxon>Vibrionales</taxon>
        <taxon>Vibrionaceae</taxon>
        <taxon>Vibrio</taxon>
    </lineage>
</organism>
<dbReference type="Gene3D" id="3.40.250.10">
    <property type="entry name" value="Rhodanese-like domain"/>
    <property type="match status" value="2"/>
</dbReference>
<dbReference type="EMBL" id="JTKH01000024">
    <property type="protein sequence ID" value="KII76730.1"/>
    <property type="molecule type" value="Genomic_DNA"/>
</dbReference>
<evidence type="ECO:0000313" key="6">
    <source>
        <dbReference type="Proteomes" id="UP000031672"/>
    </source>
</evidence>
<name>A0A0C2NSS5_9VIBR</name>
<dbReference type="CDD" id="cd01448">
    <property type="entry name" value="TST_Repeat_1"/>
    <property type="match status" value="1"/>
</dbReference>
<dbReference type="CDD" id="cd01449">
    <property type="entry name" value="TST_Repeat_2"/>
    <property type="match status" value="1"/>
</dbReference>